<name>A0A089LZB8_9BACL</name>
<dbReference type="PANTHER" id="PTHR39165">
    <property type="entry name" value="IG HYPOTHETICAL 17883"/>
    <property type="match status" value="1"/>
</dbReference>
<proteinExistence type="predicted"/>
<evidence type="ECO:0000313" key="2">
    <source>
        <dbReference type="EMBL" id="AIQ65455.1"/>
    </source>
</evidence>
<protein>
    <submittedName>
        <fullName evidence="2">Membrane protein</fullName>
    </submittedName>
</protein>
<gene>
    <name evidence="2" type="ORF">PSTEL_22405</name>
</gene>
<dbReference type="KEGG" id="pste:PSTEL_22405"/>
<dbReference type="RefSeq" id="WP_038698531.1">
    <property type="nucleotide sequence ID" value="NZ_CP009286.1"/>
</dbReference>
<feature type="transmembrane region" description="Helical" evidence="1">
    <location>
        <begin position="53"/>
        <end position="72"/>
    </location>
</feature>
<dbReference type="Pfam" id="PF04306">
    <property type="entry name" value="DUF456"/>
    <property type="match status" value="1"/>
</dbReference>
<feature type="transmembrane region" description="Helical" evidence="1">
    <location>
        <begin position="133"/>
        <end position="158"/>
    </location>
</feature>
<evidence type="ECO:0000313" key="3">
    <source>
        <dbReference type="Proteomes" id="UP000029507"/>
    </source>
</evidence>
<keyword evidence="1" id="KW-0472">Membrane</keyword>
<feature type="transmembrane region" description="Helical" evidence="1">
    <location>
        <begin position="84"/>
        <end position="113"/>
    </location>
</feature>
<dbReference type="Proteomes" id="UP000029507">
    <property type="component" value="Chromosome"/>
</dbReference>
<dbReference type="EMBL" id="CP009286">
    <property type="protein sequence ID" value="AIQ65455.1"/>
    <property type="molecule type" value="Genomic_DNA"/>
</dbReference>
<keyword evidence="3" id="KW-1185">Reference proteome</keyword>
<feature type="transmembrane region" description="Helical" evidence="1">
    <location>
        <begin position="6"/>
        <end position="22"/>
    </location>
</feature>
<sequence>MTILGWILIIALFAVGLAGAVYPILPGALAIYLGFFVHGWFFGFAPFGPWFWIIQTLIVAVLFVADYVVGAWGVKKFGGSRASVIGSTIGLIAGPFVIPAFGLIIGPLLGAFIGEMIAGSDPGKSFKVSLGSLLGLFTSTVVKVILQVTMVVLFFIWIGRF</sequence>
<keyword evidence="1" id="KW-0812">Transmembrane</keyword>
<dbReference type="PANTHER" id="PTHR39165:SF1">
    <property type="entry name" value="DUF456 DOMAIN-CONTAINING PROTEIN"/>
    <property type="match status" value="1"/>
</dbReference>
<dbReference type="AlphaFoldDB" id="A0A089LZB8"/>
<dbReference type="OrthoDB" id="9808460at2"/>
<evidence type="ECO:0000256" key="1">
    <source>
        <dbReference type="SAM" id="Phobius"/>
    </source>
</evidence>
<organism evidence="2 3">
    <name type="scientific">Paenibacillus stellifer</name>
    <dbReference type="NCBI Taxonomy" id="169760"/>
    <lineage>
        <taxon>Bacteria</taxon>
        <taxon>Bacillati</taxon>
        <taxon>Bacillota</taxon>
        <taxon>Bacilli</taxon>
        <taxon>Bacillales</taxon>
        <taxon>Paenibacillaceae</taxon>
        <taxon>Paenibacillus</taxon>
    </lineage>
</organism>
<keyword evidence="1" id="KW-1133">Transmembrane helix</keyword>
<dbReference type="InterPro" id="IPR007403">
    <property type="entry name" value="DUF456"/>
</dbReference>
<dbReference type="STRING" id="169760.PSTEL_22405"/>
<reference evidence="2 3" key="1">
    <citation type="submission" date="2014-08" db="EMBL/GenBank/DDBJ databases">
        <title>Comparative genomics of the Paenibacillus odorifer group.</title>
        <authorList>
            <person name="den Bakker H.C."/>
            <person name="Tsai Y.-C."/>
            <person name="Martin N."/>
            <person name="Korlach J."/>
            <person name="Wiedmann M."/>
        </authorList>
    </citation>
    <scope>NUCLEOTIDE SEQUENCE [LARGE SCALE GENOMIC DNA]</scope>
    <source>
        <strain evidence="2 3">DSM 14472</strain>
    </source>
</reference>
<accession>A0A089LZB8</accession>
<dbReference type="HOGENOM" id="CLU_109297_0_1_9"/>